<keyword evidence="12" id="KW-0479">Metal-binding</keyword>
<dbReference type="InterPro" id="IPR016152">
    <property type="entry name" value="PTrfase/Anion_transptr"/>
</dbReference>
<dbReference type="InterPro" id="IPR035895">
    <property type="entry name" value="HPr-like_sf"/>
</dbReference>
<dbReference type="Pfam" id="PF00391">
    <property type="entry name" value="PEP-utilizers"/>
    <property type="match status" value="1"/>
</dbReference>
<dbReference type="InterPro" id="IPR036618">
    <property type="entry name" value="PtsI_HPr-bd_sf"/>
</dbReference>
<reference evidence="17 18" key="1">
    <citation type="submission" date="2017-08" db="EMBL/GenBank/DDBJ databases">
        <title>Draft Genome Sequence of Hafnia alvei CITHA-6 Isolated from Raw Bovine Milk.</title>
        <authorList>
            <person name="Culligan E.P."/>
            <person name="Mcsweeney A."/>
            <person name="O'Doherty C."/>
            <person name="Gleeson E."/>
            <person name="O'Riordan D."/>
            <person name="Sleator R.D."/>
        </authorList>
    </citation>
    <scope>NUCLEOTIDE SEQUENCE [LARGE SCALE GENOMIC DNA]</scope>
    <source>
        <strain evidence="17 18">CITHA-6</strain>
    </source>
</reference>
<organism evidence="17 18">
    <name type="scientific">Hafnia paralvei</name>
    <dbReference type="NCBI Taxonomy" id="546367"/>
    <lineage>
        <taxon>Bacteria</taxon>
        <taxon>Pseudomonadati</taxon>
        <taxon>Pseudomonadota</taxon>
        <taxon>Gammaproteobacteria</taxon>
        <taxon>Enterobacterales</taxon>
        <taxon>Hafniaceae</taxon>
        <taxon>Hafnia</taxon>
    </lineage>
</organism>
<comment type="caution">
    <text evidence="17">The sequence shown here is derived from an EMBL/GenBank/DDBJ whole genome shotgun (WGS) entry which is preliminary data.</text>
</comment>
<evidence type="ECO:0000313" key="17">
    <source>
        <dbReference type="EMBL" id="PAV96438.1"/>
    </source>
</evidence>
<dbReference type="InterPro" id="IPR015813">
    <property type="entry name" value="Pyrv/PenolPyrv_kinase-like_dom"/>
</dbReference>
<proteinExistence type="inferred from homology"/>
<dbReference type="PROSITE" id="PS00742">
    <property type="entry name" value="PEP_ENZYMES_2"/>
    <property type="match status" value="1"/>
</dbReference>
<comment type="catalytic activity">
    <reaction evidence="1">
        <text>L-histidyl-[protein] + phosphoenolpyruvate = N(pros)-phospho-L-histidyl-[protein] + pyruvate</text>
        <dbReference type="Rhea" id="RHEA:23880"/>
        <dbReference type="Rhea" id="RHEA-COMP:9745"/>
        <dbReference type="Rhea" id="RHEA-COMP:9746"/>
        <dbReference type="ChEBI" id="CHEBI:15361"/>
        <dbReference type="ChEBI" id="CHEBI:29979"/>
        <dbReference type="ChEBI" id="CHEBI:58702"/>
        <dbReference type="ChEBI" id="CHEBI:64837"/>
        <dbReference type="EC" id="2.7.3.9"/>
    </reaction>
</comment>
<dbReference type="InterPro" id="IPR004715">
    <property type="entry name" value="PTS_IIA_fruc"/>
</dbReference>
<evidence type="ECO:0000256" key="1">
    <source>
        <dbReference type="ARBA" id="ARBA00000683"/>
    </source>
</evidence>
<dbReference type="PROSITE" id="PS51350">
    <property type="entry name" value="PTS_HPR_DOM"/>
    <property type="match status" value="1"/>
</dbReference>
<dbReference type="Pfam" id="PF02896">
    <property type="entry name" value="PEP-utilizers_C"/>
    <property type="match status" value="1"/>
</dbReference>
<dbReference type="NCBIfam" id="TIGR00848">
    <property type="entry name" value="fruA"/>
    <property type="match status" value="1"/>
</dbReference>
<evidence type="ECO:0000256" key="3">
    <source>
        <dbReference type="ARBA" id="ARBA00001946"/>
    </source>
</evidence>
<gene>
    <name evidence="17" type="primary">ptsP</name>
    <name evidence="17" type="ORF">CJD50_12095</name>
</gene>
<evidence type="ECO:0000256" key="9">
    <source>
        <dbReference type="ARBA" id="ARBA00022597"/>
    </source>
</evidence>
<evidence type="ECO:0000256" key="7">
    <source>
        <dbReference type="ARBA" id="ARBA00022490"/>
    </source>
</evidence>
<comment type="cofactor">
    <cofactor evidence="3">
        <name>Mg(2+)</name>
        <dbReference type="ChEBI" id="CHEBI:18420"/>
    </cofactor>
</comment>
<evidence type="ECO:0000256" key="13">
    <source>
        <dbReference type="ARBA" id="ARBA00022777"/>
    </source>
</evidence>
<evidence type="ECO:0000259" key="16">
    <source>
        <dbReference type="PROSITE" id="PS51350"/>
    </source>
</evidence>
<dbReference type="Gene3D" id="3.40.930.10">
    <property type="entry name" value="Mannitol-specific EII, Chain A"/>
    <property type="match status" value="1"/>
</dbReference>
<dbReference type="GeneID" id="69640563"/>
<evidence type="ECO:0000256" key="14">
    <source>
        <dbReference type="ARBA" id="ARBA00022842"/>
    </source>
</evidence>
<dbReference type="NCBIfam" id="TIGR01417">
    <property type="entry name" value="PTS_I_fam"/>
    <property type="match status" value="1"/>
</dbReference>
<evidence type="ECO:0000256" key="5">
    <source>
        <dbReference type="ARBA" id="ARBA00007837"/>
    </source>
</evidence>
<dbReference type="InterPro" id="IPR008731">
    <property type="entry name" value="PTS_EIN"/>
</dbReference>
<keyword evidence="10 17" id="KW-0808">Transferase</keyword>
<keyword evidence="6" id="KW-0813">Transport</keyword>
<keyword evidence="18" id="KW-1185">Reference proteome</keyword>
<dbReference type="Gene3D" id="3.50.30.10">
    <property type="entry name" value="Phosphohistidine domain"/>
    <property type="match status" value="1"/>
</dbReference>
<dbReference type="PANTHER" id="PTHR46244:SF4">
    <property type="entry name" value="MULTIPHOSPHORYL TRANSFER PROTEIN 1-RELATED"/>
    <property type="match status" value="1"/>
</dbReference>
<dbReference type="InterPro" id="IPR040442">
    <property type="entry name" value="Pyrv_kinase-like_dom_sf"/>
</dbReference>
<feature type="domain" description="HPr" evidence="16">
    <location>
        <begin position="1"/>
        <end position="97"/>
    </location>
</feature>
<dbReference type="PRINTS" id="PR01736">
    <property type="entry name" value="PHPHTRNFRASE"/>
</dbReference>
<dbReference type="CDD" id="cd00367">
    <property type="entry name" value="PTS-HPr_like"/>
    <property type="match status" value="1"/>
</dbReference>
<dbReference type="Gene3D" id="3.30.1340.10">
    <property type="entry name" value="HPr-like"/>
    <property type="match status" value="1"/>
</dbReference>
<dbReference type="SUPFAM" id="SSF51621">
    <property type="entry name" value="Phosphoenolpyruvate/pyruvate domain"/>
    <property type="match status" value="1"/>
</dbReference>
<dbReference type="AlphaFoldDB" id="A0A2A2MCI0"/>
<keyword evidence="7" id="KW-0963">Cytoplasm</keyword>
<dbReference type="GO" id="GO:0005737">
    <property type="term" value="C:cytoplasm"/>
    <property type="evidence" value="ECO:0007669"/>
    <property type="project" value="UniProtKB-SubCell"/>
</dbReference>
<dbReference type="PROSITE" id="PS51094">
    <property type="entry name" value="PTS_EIIA_TYPE_2"/>
    <property type="match status" value="1"/>
</dbReference>
<dbReference type="SUPFAM" id="SSF55594">
    <property type="entry name" value="HPr-like"/>
    <property type="match status" value="1"/>
</dbReference>
<evidence type="ECO:0000256" key="8">
    <source>
        <dbReference type="ARBA" id="ARBA00022553"/>
    </source>
</evidence>
<keyword evidence="17" id="KW-0670">Pyruvate</keyword>
<accession>A0A2A2MCI0</accession>
<dbReference type="GO" id="GO:0016301">
    <property type="term" value="F:kinase activity"/>
    <property type="evidence" value="ECO:0007669"/>
    <property type="project" value="UniProtKB-KW"/>
</dbReference>
<dbReference type="CDD" id="cd00211">
    <property type="entry name" value="PTS_IIA_fru"/>
    <property type="match status" value="1"/>
</dbReference>
<sequence>MAEQLIYACKLKEGIHARPAGHIERLCNTFSADISWSNSRTGITANAKSALALVGTDTLFQDECKITLSGDDEFDACVQLADLLEKISLQEETHTEETPDVDLSLPRTLRETHPVYIRGTRISGGIAIARSVVSKSITFCQLESLAPVGYLGEKAELALFQQGIENLKNEKVTQLENACGVERDIIEAHLSIVNDITFAGQVTEYICQQHNAFSAVISAAIAFCDILNNSSSKYIKERVLDVMDITLQLLSKINSDIHLPHSRIELVESSILVADSLTPGKFMALDKTRLAGMVLSNTGKTSHTAILARSLGIPTITDLDDNAPSFDPDKLMVLDGNLGLLIPSPTNAVLRYYQSDIDAKTQKQKQMLAQVINPATTADGRRIEVAANIGSDLEAARAFSNGAEGIGLFRTELAFMDRAVPPTEDELTQQYIDVIKHANNQPVIFRTIDIGGDKPLEYLNIQPEENPFLGYRAIRIYPEFITLFKTQLSAILRASASGYARIMIPMIASVEEVVWCREVLESVKIDLRANHIKFDENIEMGVMLEVPSVLFAVPEIARHADFFSVGSNDLTQYLFAADRGNTRVEHVYDNFSPAFLRALKFAVDEVHRQGRWIGICGELAANLQLLPLLIGMGFDELSMSSAAIPTIKSEIASMKQEQCGDLLQQALALGSSAEVRQILENPNVKITTSLPIISESCILNNLDLQNRNEVIKMLTDNLWLQDRTHNPEKLAEDVWAREDSFPTAVGYGFAIPHTKSDFITNSTISIAKLQKPIQWGEQQVNIIIMLTIRKSSTDNEHMKYFSQLARKIMNEDFRNEISRSNTKNDIYKVVAQAISTAI</sequence>
<dbReference type="EMBL" id="NQMS01000004">
    <property type="protein sequence ID" value="PAV96438.1"/>
    <property type="molecule type" value="Genomic_DNA"/>
</dbReference>
<name>A0A2A2MCI0_9GAMM</name>
<evidence type="ECO:0000259" key="15">
    <source>
        <dbReference type="PROSITE" id="PS51094"/>
    </source>
</evidence>
<dbReference type="InterPro" id="IPR006318">
    <property type="entry name" value="PTS_EI-like"/>
</dbReference>
<dbReference type="Gene3D" id="3.20.20.60">
    <property type="entry name" value="Phosphoenolpyruvate-binding domains"/>
    <property type="match status" value="1"/>
</dbReference>
<dbReference type="PANTHER" id="PTHR46244">
    <property type="entry name" value="PHOSPHOENOLPYRUVATE-PROTEIN PHOSPHOTRANSFERASE"/>
    <property type="match status" value="1"/>
</dbReference>
<protein>
    <submittedName>
        <fullName evidence="17">Phosphoenolpyruvate--protein phosphotransferase</fullName>
    </submittedName>
</protein>
<dbReference type="RefSeq" id="WP_039185952.1">
    <property type="nucleotide sequence ID" value="NZ_CAUFSP010000016.1"/>
</dbReference>
<dbReference type="Pfam" id="PF00359">
    <property type="entry name" value="PTS_EIIA_2"/>
    <property type="match status" value="1"/>
</dbReference>
<evidence type="ECO:0000256" key="11">
    <source>
        <dbReference type="ARBA" id="ARBA00022683"/>
    </source>
</evidence>
<feature type="domain" description="PTS EIIA type-2" evidence="15">
    <location>
        <begin position="691"/>
        <end position="833"/>
    </location>
</feature>
<evidence type="ECO:0000256" key="10">
    <source>
        <dbReference type="ARBA" id="ARBA00022679"/>
    </source>
</evidence>
<dbReference type="GO" id="GO:0046872">
    <property type="term" value="F:metal ion binding"/>
    <property type="evidence" value="ECO:0007669"/>
    <property type="project" value="UniProtKB-KW"/>
</dbReference>
<dbReference type="InterPro" id="IPR023151">
    <property type="entry name" value="PEP_util_CS"/>
</dbReference>
<evidence type="ECO:0000313" key="18">
    <source>
        <dbReference type="Proteomes" id="UP000218796"/>
    </source>
</evidence>
<dbReference type="Pfam" id="PF05524">
    <property type="entry name" value="PEP-utilisers_N"/>
    <property type="match status" value="1"/>
</dbReference>
<dbReference type="InterPro" id="IPR036637">
    <property type="entry name" value="Phosphohistidine_dom_sf"/>
</dbReference>
<comment type="similarity">
    <text evidence="5">Belongs to the PEP-utilizing enzyme family.</text>
</comment>
<dbReference type="Proteomes" id="UP000218796">
    <property type="component" value="Unassembled WGS sequence"/>
</dbReference>
<dbReference type="GO" id="GO:0008982">
    <property type="term" value="F:protein-N(PI)-phosphohistidine-sugar phosphotransferase activity"/>
    <property type="evidence" value="ECO:0007669"/>
    <property type="project" value="InterPro"/>
</dbReference>
<dbReference type="GO" id="GO:0008965">
    <property type="term" value="F:phosphoenolpyruvate-protein phosphotransferase activity"/>
    <property type="evidence" value="ECO:0007669"/>
    <property type="project" value="UniProtKB-EC"/>
</dbReference>
<evidence type="ECO:0000256" key="6">
    <source>
        <dbReference type="ARBA" id="ARBA00022448"/>
    </source>
</evidence>
<dbReference type="InterPro" id="IPR000032">
    <property type="entry name" value="HPr-like"/>
</dbReference>
<dbReference type="InterPro" id="IPR050499">
    <property type="entry name" value="PEP-utilizing_PTS_enzyme"/>
</dbReference>
<evidence type="ECO:0000256" key="4">
    <source>
        <dbReference type="ARBA" id="ARBA00004496"/>
    </source>
</evidence>
<keyword evidence="11" id="KW-0598">Phosphotransferase system</keyword>
<dbReference type="OrthoDB" id="9765468at2"/>
<dbReference type="InterPro" id="IPR002178">
    <property type="entry name" value="PTS_EIIA_type-2_dom"/>
</dbReference>
<evidence type="ECO:0000256" key="2">
    <source>
        <dbReference type="ARBA" id="ARBA00001401"/>
    </source>
</evidence>
<keyword evidence="13" id="KW-0418">Kinase</keyword>
<evidence type="ECO:0000256" key="12">
    <source>
        <dbReference type="ARBA" id="ARBA00022723"/>
    </source>
</evidence>
<keyword evidence="8" id="KW-0597">Phosphoprotein</keyword>
<dbReference type="InterPro" id="IPR000121">
    <property type="entry name" value="PEP_util_C"/>
</dbReference>
<dbReference type="SUPFAM" id="SSF55804">
    <property type="entry name" value="Phoshotransferase/anion transport protein"/>
    <property type="match status" value="1"/>
</dbReference>
<dbReference type="InterPro" id="IPR008279">
    <property type="entry name" value="PEP-util_enz_mobile_dom"/>
</dbReference>
<dbReference type="GO" id="GO:0016020">
    <property type="term" value="C:membrane"/>
    <property type="evidence" value="ECO:0007669"/>
    <property type="project" value="InterPro"/>
</dbReference>
<dbReference type="SUPFAM" id="SSF52009">
    <property type="entry name" value="Phosphohistidine domain"/>
    <property type="match status" value="1"/>
</dbReference>
<dbReference type="Pfam" id="PF00381">
    <property type="entry name" value="PTS-HPr"/>
    <property type="match status" value="1"/>
</dbReference>
<dbReference type="SUPFAM" id="SSF47831">
    <property type="entry name" value="Enzyme I of the PEP:sugar phosphotransferase system HPr-binding (sub)domain"/>
    <property type="match status" value="1"/>
</dbReference>
<keyword evidence="14" id="KW-0460">Magnesium</keyword>
<keyword evidence="9" id="KW-0762">Sugar transport</keyword>
<dbReference type="GO" id="GO:0009401">
    <property type="term" value="P:phosphoenolpyruvate-dependent sugar phosphotransferase system"/>
    <property type="evidence" value="ECO:0007669"/>
    <property type="project" value="UniProtKB-KW"/>
</dbReference>
<comment type="catalytic activity">
    <reaction evidence="2">
        <text>D-fructose(out) + N(pros)-phospho-L-histidyl-[protein] = D-fructose 1-phosphate(in) + L-histidyl-[protein]</text>
        <dbReference type="Rhea" id="RHEA:49252"/>
        <dbReference type="Rhea" id="RHEA-COMP:9745"/>
        <dbReference type="Rhea" id="RHEA-COMP:9746"/>
        <dbReference type="ChEBI" id="CHEBI:29979"/>
        <dbReference type="ChEBI" id="CHEBI:37721"/>
        <dbReference type="ChEBI" id="CHEBI:58674"/>
        <dbReference type="ChEBI" id="CHEBI:64837"/>
        <dbReference type="EC" id="2.7.1.202"/>
    </reaction>
</comment>
<dbReference type="Gene3D" id="1.10.274.10">
    <property type="entry name" value="PtsI, HPr-binding domain"/>
    <property type="match status" value="1"/>
</dbReference>
<comment type="subcellular location">
    <subcellularLocation>
        <location evidence="4">Cytoplasm</location>
    </subcellularLocation>
</comment>